<keyword evidence="5 7" id="KW-1133">Transmembrane helix</keyword>
<dbReference type="AlphaFoldDB" id="A0A0R1S7F3"/>
<dbReference type="STRING" id="1423739.FC85_GL001929"/>
<comment type="caution">
    <text evidence="9">The sequence shown here is derived from an EMBL/GenBank/DDBJ whole genome shotgun (WGS) entry which is preliminary data.</text>
</comment>
<dbReference type="PANTHER" id="PTHR42920:SF5">
    <property type="entry name" value="EAMA DOMAIN-CONTAINING PROTEIN"/>
    <property type="match status" value="1"/>
</dbReference>
<feature type="transmembrane region" description="Helical" evidence="7">
    <location>
        <begin position="85"/>
        <end position="103"/>
    </location>
</feature>
<dbReference type="GO" id="GO:0005886">
    <property type="term" value="C:plasma membrane"/>
    <property type="evidence" value="ECO:0007669"/>
    <property type="project" value="UniProtKB-SubCell"/>
</dbReference>
<dbReference type="PATRIC" id="fig|1423739.3.peg.2013"/>
<dbReference type="Proteomes" id="UP000052013">
    <property type="component" value="Unassembled WGS sequence"/>
</dbReference>
<keyword evidence="3" id="KW-1003">Cell membrane</keyword>
<reference evidence="9 10" key="1">
    <citation type="journal article" date="2015" name="Genome Announc.">
        <title>Expanding the biotechnology potential of lactobacilli through comparative genomics of 213 strains and associated genera.</title>
        <authorList>
            <person name="Sun Z."/>
            <person name="Harris H.M."/>
            <person name="McCann A."/>
            <person name="Guo C."/>
            <person name="Argimon S."/>
            <person name="Zhang W."/>
            <person name="Yang X."/>
            <person name="Jeffery I.B."/>
            <person name="Cooney J.C."/>
            <person name="Kagawa T.F."/>
            <person name="Liu W."/>
            <person name="Song Y."/>
            <person name="Salvetti E."/>
            <person name="Wrobel A."/>
            <person name="Rasinkangas P."/>
            <person name="Parkhill J."/>
            <person name="Rea M.C."/>
            <person name="O'Sullivan O."/>
            <person name="Ritari J."/>
            <person name="Douillard F.P."/>
            <person name="Paul Ross R."/>
            <person name="Yang R."/>
            <person name="Briner A.E."/>
            <person name="Felis G.E."/>
            <person name="de Vos W.M."/>
            <person name="Barrangou R."/>
            <person name="Klaenhammer T.R."/>
            <person name="Caufield P.W."/>
            <person name="Cui Y."/>
            <person name="Zhang H."/>
            <person name="O'Toole P.W."/>
        </authorList>
    </citation>
    <scope>NUCLEOTIDE SEQUENCE [LARGE SCALE GENOMIC DNA]</scope>
    <source>
        <strain evidence="9 10">DSM 14421</strain>
    </source>
</reference>
<evidence type="ECO:0000256" key="4">
    <source>
        <dbReference type="ARBA" id="ARBA00022692"/>
    </source>
</evidence>
<dbReference type="InterPro" id="IPR037185">
    <property type="entry name" value="EmrE-like"/>
</dbReference>
<dbReference type="EMBL" id="AZEY01000108">
    <property type="protein sequence ID" value="KRL62421.1"/>
    <property type="molecule type" value="Genomic_DNA"/>
</dbReference>
<evidence type="ECO:0000313" key="9">
    <source>
        <dbReference type="EMBL" id="KRL62421.1"/>
    </source>
</evidence>
<accession>A0A0R1S7F3</accession>
<dbReference type="PANTHER" id="PTHR42920">
    <property type="entry name" value="OS03G0707200 PROTEIN-RELATED"/>
    <property type="match status" value="1"/>
</dbReference>
<dbReference type="Pfam" id="PF00892">
    <property type="entry name" value="EamA"/>
    <property type="match status" value="2"/>
</dbReference>
<keyword evidence="4 7" id="KW-0812">Transmembrane</keyword>
<feature type="domain" description="EamA" evidence="8">
    <location>
        <begin position="16"/>
        <end position="153"/>
    </location>
</feature>
<feature type="transmembrane region" description="Helical" evidence="7">
    <location>
        <begin position="43"/>
        <end position="64"/>
    </location>
</feature>
<dbReference type="InterPro" id="IPR051258">
    <property type="entry name" value="Diverse_Substrate_Transporter"/>
</dbReference>
<evidence type="ECO:0000256" key="6">
    <source>
        <dbReference type="ARBA" id="ARBA00023136"/>
    </source>
</evidence>
<evidence type="ECO:0000256" key="1">
    <source>
        <dbReference type="ARBA" id="ARBA00004651"/>
    </source>
</evidence>
<feature type="transmembrane region" description="Helical" evidence="7">
    <location>
        <begin position="255"/>
        <end position="272"/>
    </location>
</feature>
<name>A0A0R1S7F3_9LACO</name>
<keyword evidence="6 7" id="KW-0472">Membrane</keyword>
<evidence type="ECO:0000256" key="7">
    <source>
        <dbReference type="SAM" id="Phobius"/>
    </source>
</evidence>
<feature type="transmembrane region" description="Helical" evidence="7">
    <location>
        <begin position="15"/>
        <end position="37"/>
    </location>
</feature>
<proteinExistence type="inferred from homology"/>
<evidence type="ECO:0000256" key="2">
    <source>
        <dbReference type="ARBA" id="ARBA00007362"/>
    </source>
</evidence>
<sequence>MVTKLEKSIETKKRAVGIVVLSALLYAFYPPVAKILLHHCPPIILVALLYLGTGIGMLIIFPIISWLSPKKHHEQSIQKSDGLTLVGVIVANIIAGILMNLGIEYSSAASASLLGNFEVVATTLLAAALFHEPVSRKLWLAVGVVFVASCLLSIRNFEKFTISWGAILVILATFCWGMENNFTKVLSKRDPLQVVIVKGLGVGVGSLLISVLSHENWPSLKTILIAGLLGFVSFGLSIFFYILAQRYIGAAKTSAYYAIAPFLSVILAIVFLGETITFQFIIALSLMIIGSYLVTVAN</sequence>
<comment type="subcellular location">
    <subcellularLocation>
        <location evidence="1">Cell membrane</location>
        <topology evidence="1">Multi-pass membrane protein</topology>
    </subcellularLocation>
</comment>
<protein>
    <submittedName>
        <fullName evidence="9">Membrane protein</fullName>
    </submittedName>
</protein>
<dbReference type="InterPro" id="IPR000620">
    <property type="entry name" value="EamA_dom"/>
</dbReference>
<feature type="transmembrane region" description="Helical" evidence="7">
    <location>
        <begin position="278"/>
        <end position="297"/>
    </location>
</feature>
<feature type="transmembrane region" description="Helical" evidence="7">
    <location>
        <begin position="223"/>
        <end position="243"/>
    </location>
</feature>
<organism evidence="9 10">
    <name type="scientific">Lentilactobacillus diolivorans DSM 14421</name>
    <dbReference type="NCBI Taxonomy" id="1423739"/>
    <lineage>
        <taxon>Bacteria</taxon>
        <taxon>Bacillati</taxon>
        <taxon>Bacillota</taxon>
        <taxon>Bacilli</taxon>
        <taxon>Lactobacillales</taxon>
        <taxon>Lactobacillaceae</taxon>
        <taxon>Lentilactobacillus</taxon>
    </lineage>
</organism>
<evidence type="ECO:0000256" key="3">
    <source>
        <dbReference type="ARBA" id="ARBA00022475"/>
    </source>
</evidence>
<feature type="transmembrane region" description="Helical" evidence="7">
    <location>
        <begin position="160"/>
        <end position="179"/>
    </location>
</feature>
<evidence type="ECO:0000256" key="5">
    <source>
        <dbReference type="ARBA" id="ARBA00022989"/>
    </source>
</evidence>
<evidence type="ECO:0000313" key="10">
    <source>
        <dbReference type="Proteomes" id="UP000052013"/>
    </source>
</evidence>
<feature type="transmembrane region" description="Helical" evidence="7">
    <location>
        <begin position="191"/>
        <end position="211"/>
    </location>
</feature>
<dbReference type="SUPFAM" id="SSF103481">
    <property type="entry name" value="Multidrug resistance efflux transporter EmrE"/>
    <property type="match status" value="2"/>
</dbReference>
<comment type="similarity">
    <text evidence="2">Belongs to the EamA transporter family.</text>
</comment>
<feature type="transmembrane region" description="Helical" evidence="7">
    <location>
        <begin position="109"/>
        <end position="131"/>
    </location>
</feature>
<gene>
    <name evidence="9" type="ORF">FC85_GL001929</name>
</gene>
<feature type="domain" description="EamA" evidence="8">
    <location>
        <begin position="164"/>
        <end position="295"/>
    </location>
</feature>
<evidence type="ECO:0000259" key="8">
    <source>
        <dbReference type="Pfam" id="PF00892"/>
    </source>
</evidence>